<evidence type="ECO:0000313" key="3">
    <source>
        <dbReference type="EMBL" id="KAH9376430.1"/>
    </source>
</evidence>
<dbReference type="OrthoDB" id="6044770at2759"/>
<dbReference type="InterPro" id="IPR002398">
    <property type="entry name" value="Pept_C14"/>
</dbReference>
<dbReference type="GO" id="GO:0043525">
    <property type="term" value="P:positive regulation of neuron apoptotic process"/>
    <property type="evidence" value="ECO:0007669"/>
    <property type="project" value="TreeGrafter"/>
</dbReference>
<evidence type="ECO:0000256" key="1">
    <source>
        <dbReference type="ARBA" id="ARBA00010134"/>
    </source>
</evidence>
<dbReference type="PROSITE" id="PS50208">
    <property type="entry name" value="CASPASE_P20"/>
    <property type="match status" value="1"/>
</dbReference>
<evidence type="ECO:0000259" key="2">
    <source>
        <dbReference type="PROSITE" id="PS50208"/>
    </source>
</evidence>
<comment type="similarity">
    <text evidence="1">Belongs to the peptidase C14A family.</text>
</comment>
<keyword evidence="4" id="KW-1185">Reference proteome</keyword>
<dbReference type="PRINTS" id="PR00376">
    <property type="entry name" value="IL1BCENZYME"/>
</dbReference>
<comment type="caution">
    <text evidence="3">The sequence shown here is derived from an EMBL/GenBank/DDBJ whole genome shotgun (WGS) entry which is preliminary data.</text>
</comment>
<gene>
    <name evidence="3" type="ORF">HPB48_021122</name>
</gene>
<dbReference type="InterPro" id="IPR033139">
    <property type="entry name" value="Caspase_cys_AS"/>
</dbReference>
<dbReference type="AlphaFoldDB" id="A0A9J6GD95"/>
<dbReference type="OMA" id="VQACRGX"/>
<dbReference type="Gene3D" id="3.40.50.1460">
    <property type="match status" value="1"/>
</dbReference>
<protein>
    <recommendedName>
        <fullName evidence="2">Caspase family p20 domain-containing protein</fullName>
    </recommendedName>
</protein>
<name>A0A9J6GD95_HAELO</name>
<evidence type="ECO:0000313" key="4">
    <source>
        <dbReference type="Proteomes" id="UP000821853"/>
    </source>
</evidence>
<dbReference type="InterPro" id="IPR029030">
    <property type="entry name" value="Caspase-like_dom_sf"/>
</dbReference>
<dbReference type="PROSITE" id="PS01122">
    <property type="entry name" value="CASPASE_CYS"/>
    <property type="match status" value="1"/>
</dbReference>
<dbReference type="SMART" id="SM00115">
    <property type="entry name" value="CASc"/>
    <property type="match status" value="1"/>
</dbReference>
<dbReference type="VEuPathDB" id="VectorBase:HLOH_049256"/>
<accession>A0A9J6GD95</accession>
<dbReference type="Proteomes" id="UP000821853">
    <property type="component" value="Unassembled WGS sequence"/>
</dbReference>
<dbReference type="GO" id="GO:0004197">
    <property type="term" value="F:cysteine-type endopeptidase activity"/>
    <property type="evidence" value="ECO:0007669"/>
    <property type="project" value="InterPro"/>
</dbReference>
<dbReference type="EMBL" id="JABSTR010000008">
    <property type="protein sequence ID" value="KAH9376430.1"/>
    <property type="molecule type" value="Genomic_DNA"/>
</dbReference>
<dbReference type="InterPro" id="IPR015917">
    <property type="entry name" value="Pept_C14A"/>
</dbReference>
<dbReference type="GO" id="GO:0006508">
    <property type="term" value="P:proteolysis"/>
    <property type="evidence" value="ECO:0007669"/>
    <property type="project" value="InterPro"/>
</dbReference>
<dbReference type="Pfam" id="PF00656">
    <property type="entry name" value="Peptidase_C14"/>
    <property type="match status" value="1"/>
</dbReference>
<dbReference type="InterPro" id="IPR011600">
    <property type="entry name" value="Pept_C14_caspase"/>
</dbReference>
<dbReference type="GO" id="GO:0006915">
    <property type="term" value="P:apoptotic process"/>
    <property type="evidence" value="ECO:0007669"/>
    <property type="project" value="TreeGrafter"/>
</dbReference>
<dbReference type="SUPFAM" id="SSF52129">
    <property type="entry name" value="Caspase-like"/>
    <property type="match status" value="1"/>
</dbReference>
<feature type="domain" description="Caspase family p20" evidence="2">
    <location>
        <begin position="5"/>
        <end position="128"/>
    </location>
</feature>
<dbReference type="PANTHER" id="PTHR10454:SF210">
    <property type="entry name" value="CASPASE-2"/>
    <property type="match status" value="1"/>
</dbReference>
<dbReference type="InterPro" id="IPR001309">
    <property type="entry name" value="Pept_C14_p20"/>
</dbReference>
<organism evidence="3 4">
    <name type="scientific">Haemaphysalis longicornis</name>
    <name type="common">Bush tick</name>
    <dbReference type="NCBI Taxonomy" id="44386"/>
    <lineage>
        <taxon>Eukaryota</taxon>
        <taxon>Metazoa</taxon>
        <taxon>Ecdysozoa</taxon>
        <taxon>Arthropoda</taxon>
        <taxon>Chelicerata</taxon>
        <taxon>Arachnida</taxon>
        <taxon>Acari</taxon>
        <taxon>Parasitiformes</taxon>
        <taxon>Ixodida</taxon>
        <taxon>Ixodoidea</taxon>
        <taxon>Ixodidae</taxon>
        <taxon>Haemaphysalinae</taxon>
        <taxon>Haemaphysalis</taxon>
    </lineage>
</organism>
<reference evidence="3 4" key="1">
    <citation type="journal article" date="2020" name="Cell">
        <title>Large-Scale Comparative Analyses of Tick Genomes Elucidate Their Genetic Diversity and Vector Capacities.</title>
        <authorList>
            <consortium name="Tick Genome and Microbiome Consortium (TIGMIC)"/>
            <person name="Jia N."/>
            <person name="Wang J."/>
            <person name="Shi W."/>
            <person name="Du L."/>
            <person name="Sun Y."/>
            <person name="Zhan W."/>
            <person name="Jiang J.F."/>
            <person name="Wang Q."/>
            <person name="Zhang B."/>
            <person name="Ji P."/>
            <person name="Bell-Sakyi L."/>
            <person name="Cui X.M."/>
            <person name="Yuan T.T."/>
            <person name="Jiang B.G."/>
            <person name="Yang W.F."/>
            <person name="Lam T.T."/>
            <person name="Chang Q.C."/>
            <person name="Ding S.J."/>
            <person name="Wang X.J."/>
            <person name="Zhu J.G."/>
            <person name="Ruan X.D."/>
            <person name="Zhao L."/>
            <person name="Wei J.T."/>
            <person name="Ye R.Z."/>
            <person name="Que T.C."/>
            <person name="Du C.H."/>
            <person name="Zhou Y.H."/>
            <person name="Cheng J.X."/>
            <person name="Dai P.F."/>
            <person name="Guo W.B."/>
            <person name="Han X.H."/>
            <person name="Huang E.J."/>
            <person name="Li L.F."/>
            <person name="Wei W."/>
            <person name="Gao Y.C."/>
            <person name="Liu J.Z."/>
            <person name="Shao H.Z."/>
            <person name="Wang X."/>
            <person name="Wang C.C."/>
            <person name="Yang T.C."/>
            <person name="Huo Q.B."/>
            <person name="Li W."/>
            <person name="Chen H.Y."/>
            <person name="Chen S.E."/>
            <person name="Zhou L.G."/>
            <person name="Ni X.B."/>
            <person name="Tian J.H."/>
            <person name="Sheng Y."/>
            <person name="Liu T."/>
            <person name="Pan Y.S."/>
            <person name="Xia L.Y."/>
            <person name="Li J."/>
            <person name="Zhao F."/>
            <person name="Cao W.C."/>
        </authorList>
    </citation>
    <scope>NUCLEOTIDE SEQUENCE [LARGE SCALE GENOMIC DNA]</scope>
    <source>
        <strain evidence="3">HaeL-2018</strain>
    </source>
</reference>
<dbReference type="GO" id="GO:0005737">
    <property type="term" value="C:cytoplasm"/>
    <property type="evidence" value="ECO:0007669"/>
    <property type="project" value="TreeGrafter"/>
</dbReference>
<proteinExistence type="inferred from homology"/>
<dbReference type="PANTHER" id="PTHR10454">
    <property type="entry name" value="CASPASE"/>
    <property type="match status" value="1"/>
</dbReference>
<sequence length="130" mass="15078">MTRKPRGFCIIINIYYFEDRSAREDTKLDVERMEELFEALYFSVHSHSNLTADEIKKVLTKVAVEKQHRNAECLVVVLSSHGHKHVLYGTDGYYVDLQQIYDLFDNNNCPALQGKPKLFFIQACRGGTYI</sequence>